<reference evidence="2 3" key="1">
    <citation type="submission" date="2023-08" db="EMBL/GenBank/DDBJ databases">
        <title>Implementing the SeqCode for naming new Mesorhizobium species isolated from Vachellia karroo root nodules.</title>
        <authorList>
            <person name="Van Lill M."/>
        </authorList>
    </citation>
    <scope>NUCLEOTIDE SEQUENCE [LARGE SCALE GENOMIC DNA]</scope>
    <source>
        <strain evidence="2 3">VK24D</strain>
    </source>
</reference>
<feature type="compositionally biased region" description="Low complexity" evidence="1">
    <location>
        <begin position="95"/>
        <end position="136"/>
    </location>
</feature>
<sequence length="274" mass="28552">MATASSAQREPSMEEILASIRRIIEDSDTGRKQPAADAGDVRQDLQPAPVAPAAEVDAFRSELNAESAPKKPLTLAEVQAGLAASDPVTARAEARPTPVKTAPAPTTAPPATLAEVGARVAAGPDAPAAAASAPQSADTIVADWRREIAAVGGSSVKAKVSNRPPEVAPEVELDEEDLATPPVETAAPGKASAPSSTDLPPARPAILSEHAGRQVAAAFGELSDAFASRSKKTFDEMAEEMLRPMLQDWLDNNLPTLVERLVREEIERVARGAQ</sequence>
<evidence type="ECO:0000256" key="1">
    <source>
        <dbReference type="SAM" id="MobiDB-lite"/>
    </source>
</evidence>
<name>A0ABU4XUB1_9HYPH</name>
<evidence type="ECO:0000313" key="3">
    <source>
        <dbReference type="Proteomes" id="UP001287059"/>
    </source>
</evidence>
<feature type="region of interest" description="Disordered" evidence="1">
    <location>
        <begin position="24"/>
        <end position="51"/>
    </location>
</feature>
<dbReference type="RefSeq" id="WP_320286436.1">
    <property type="nucleotide sequence ID" value="NZ_JAVIIW010000005.1"/>
</dbReference>
<proteinExistence type="predicted"/>
<comment type="caution">
    <text evidence="2">The sequence shown here is derived from an EMBL/GenBank/DDBJ whole genome shotgun (WGS) entry which is preliminary data.</text>
</comment>
<dbReference type="Pfam" id="PF10691">
    <property type="entry name" value="DUF2497"/>
    <property type="match status" value="1"/>
</dbReference>
<dbReference type="EMBL" id="JAVIIW010000005">
    <property type="protein sequence ID" value="MDX8478011.1"/>
    <property type="molecule type" value="Genomic_DNA"/>
</dbReference>
<feature type="region of interest" description="Disordered" evidence="1">
    <location>
        <begin position="82"/>
        <end position="136"/>
    </location>
</feature>
<accession>A0ABU4XUB1</accession>
<feature type="compositionally biased region" description="Acidic residues" evidence="1">
    <location>
        <begin position="169"/>
        <end position="178"/>
    </location>
</feature>
<feature type="region of interest" description="Disordered" evidence="1">
    <location>
        <begin position="152"/>
        <end position="208"/>
    </location>
</feature>
<protein>
    <submittedName>
        <fullName evidence="2">PopZ family protein</fullName>
    </submittedName>
</protein>
<dbReference type="InterPro" id="IPR019632">
    <property type="entry name" value="DUF2497"/>
</dbReference>
<evidence type="ECO:0000313" key="2">
    <source>
        <dbReference type="EMBL" id="MDX8478011.1"/>
    </source>
</evidence>
<organism evidence="2 3">
    <name type="scientific">Mesorhizobium album</name>
    <dbReference type="NCBI Taxonomy" id="3072314"/>
    <lineage>
        <taxon>Bacteria</taxon>
        <taxon>Pseudomonadati</taxon>
        <taxon>Pseudomonadota</taxon>
        <taxon>Alphaproteobacteria</taxon>
        <taxon>Hyphomicrobiales</taxon>
        <taxon>Phyllobacteriaceae</taxon>
        <taxon>Mesorhizobium</taxon>
    </lineage>
</organism>
<gene>
    <name evidence="2" type="ORF">RFN28_05880</name>
</gene>
<dbReference type="Proteomes" id="UP001287059">
    <property type="component" value="Unassembled WGS sequence"/>
</dbReference>
<keyword evidence="3" id="KW-1185">Reference proteome</keyword>